<comment type="pathway">
    <text evidence="4">Protein modification; protein ubiquitination.</text>
</comment>
<dbReference type="Pfam" id="PF04564">
    <property type="entry name" value="U-box"/>
    <property type="match status" value="1"/>
</dbReference>
<proteinExistence type="inferred from homology"/>
<keyword evidence="8" id="KW-0808">Transferase</keyword>
<evidence type="ECO:0000313" key="13">
    <source>
        <dbReference type="EMBL" id="GHP03200.1"/>
    </source>
</evidence>
<dbReference type="OrthoDB" id="20295at2759"/>
<dbReference type="SMART" id="SM00504">
    <property type="entry name" value="Ubox"/>
    <property type="match status" value="1"/>
</dbReference>
<evidence type="ECO:0000256" key="6">
    <source>
        <dbReference type="ARBA" id="ARBA00012483"/>
    </source>
</evidence>
<sequence length="1061" mass="115900">MASDAQSKLAAHTSLILCKVLDVTLTAPEPSALGSSPFFLADLGATLLDASCVESALTDRLSAFEDMQAATTSTSSSPIAYLVAVYRRALEEERRASNLKDKEFAETLVKTLAETRQYAISYTGMVLQHSMFVPAVWQEEAKKPKSSLVSVLLLPHMLSAGSAAPGLASMATDAAGAPEPLPHGFFDALCVRFAEDGLEDIVRPLLWGLNEKVQGVSPLGDFRGPTGTLAHLLENKAIAAVMASTEGFDAANVRDGRAVENESLLGPFFKLSCLPDVFWNGQPSVTDLFVNLSNQTPAAIRASVNLLRAALVDAQETLFRAVRSALRETTVRESIVAWFASALRHNAGRAKMQFEKYLYGSHGFIVNVAAVLLKLCMPFINPDDGKAFARISPAWIDGGGRVDWSEVTKLVMSGQGDDEDASAVGGALSPGTVSAAAAATTQNTPTAPSDRPGTAGGGVGGSFHFICDCFFLTGYALHLGVVRALNEHVDSSRDLSRRIQFLQEMERARPQLEGTPMATTLDQRMSELRGMVEDGQRVRYLYEAGLLEDGLLESCLAYYRLVMRWLLKEADAGDGPTAMEGVSSAASTSAVERANLEGKEPTAAFKRIPDFFLEDTVEVVVNAARFVPTVLERASTSGTLSDIVGCLVHFMQARSFVRNPYLRAKCTEALHCLLPTDDARETTHVERHPASDGAAFISVFEGGPTGCGYVGTRLVPSLLCVFVDAEHMGTATGFYDKWMVRLRCEEILTRIWSVPQHRAIWIEHAREHGKEGGSYVQVLNMLVNDAIYHLDEVLKKLPEYRDLERQAAEFGDGGATPNAARERQELDRRIRSEEDQIRHHMSHAEAHLQAMEMTAAERATAAPYLLPEMCHRVAAMLNYFLAHLVGPQRKKLKVSDPTKVGFNPKGLLRVITSIIIRLDAVSSDNVLAAGAVADQRSYSEGLYPACSELLRQTGIMSEIEAVQLEAFAERCRVIHSEAVEDEELMGDIPDDFTDPIMATLMRDPVILPASRAVLDRPTIARHLLTDPFDPFNRQPLKLEDLIPATELKERIDAWVAEKKKK</sequence>
<dbReference type="PANTHER" id="PTHR13931:SF2">
    <property type="entry name" value="UBIQUITIN CONJUGATION FACTOR E4 B"/>
    <property type="match status" value="1"/>
</dbReference>
<evidence type="ECO:0000256" key="7">
    <source>
        <dbReference type="ARBA" id="ARBA00022490"/>
    </source>
</evidence>
<evidence type="ECO:0000256" key="8">
    <source>
        <dbReference type="ARBA" id="ARBA00022679"/>
    </source>
</evidence>
<dbReference type="InterPro" id="IPR045132">
    <property type="entry name" value="UBE4"/>
</dbReference>
<evidence type="ECO:0000256" key="5">
    <source>
        <dbReference type="ARBA" id="ARBA00007434"/>
    </source>
</evidence>
<dbReference type="GO" id="GO:0036503">
    <property type="term" value="P:ERAD pathway"/>
    <property type="evidence" value="ECO:0007669"/>
    <property type="project" value="InterPro"/>
</dbReference>
<keyword evidence="9" id="KW-0833">Ubl conjugation pathway</keyword>
<dbReference type="InterPro" id="IPR013083">
    <property type="entry name" value="Znf_RING/FYVE/PHD"/>
</dbReference>
<evidence type="ECO:0000259" key="12">
    <source>
        <dbReference type="PROSITE" id="PS51698"/>
    </source>
</evidence>
<dbReference type="UniPathway" id="UPA00143"/>
<dbReference type="Gene3D" id="3.30.40.10">
    <property type="entry name" value="Zinc/RING finger domain, C3HC4 (zinc finger)"/>
    <property type="match status" value="1"/>
</dbReference>
<comment type="similarity">
    <text evidence="5">Belongs to the ubiquitin conjugation factor E4 family.</text>
</comment>
<dbReference type="CDD" id="cd16657">
    <property type="entry name" value="RING-Ubox_UBE4A"/>
    <property type="match status" value="1"/>
</dbReference>
<keyword evidence="10" id="KW-0539">Nucleus</keyword>
<evidence type="ECO:0000256" key="9">
    <source>
        <dbReference type="ARBA" id="ARBA00022786"/>
    </source>
</evidence>
<accession>A0A830HBD6</accession>
<protein>
    <recommendedName>
        <fullName evidence="6">RING-type E3 ubiquitin transferase</fullName>
        <ecNumber evidence="6">2.3.2.27</ecNumber>
    </recommendedName>
</protein>
<evidence type="ECO:0000256" key="3">
    <source>
        <dbReference type="ARBA" id="ARBA00004496"/>
    </source>
</evidence>
<dbReference type="GO" id="GO:0005634">
    <property type="term" value="C:nucleus"/>
    <property type="evidence" value="ECO:0007669"/>
    <property type="project" value="UniProtKB-SubCell"/>
</dbReference>
<name>A0A830HBD6_9CHLO</name>
<dbReference type="Proteomes" id="UP000660262">
    <property type="component" value="Unassembled WGS sequence"/>
</dbReference>
<dbReference type="EMBL" id="BNJQ01000005">
    <property type="protein sequence ID" value="GHP03200.1"/>
    <property type="molecule type" value="Genomic_DNA"/>
</dbReference>
<evidence type="ECO:0000256" key="4">
    <source>
        <dbReference type="ARBA" id="ARBA00004906"/>
    </source>
</evidence>
<comment type="catalytic activity">
    <reaction evidence="1">
        <text>S-ubiquitinyl-[E2 ubiquitin-conjugating enzyme]-L-cysteine + [acceptor protein]-L-lysine = [E2 ubiquitin-conjugating enzyme]-L-cysteine + N(6)-ubiquitinyl-[acceptor protein]-L-lysine.</text>
        <dbReference type="EC" id="2.3.2.27"/>
    </reaction>
</comment>
<evidence type="ECO:0000256" key="2">
    <source>
        <dbReference type="ARBA" id="ARBA00004123"/>
    </source>
</evidence>
<keyword evidence="14" id="KW-1185">Reference proteome</keyword>
<dbReference type="GO" id="GO:0006511">
    <property type="term" value="P:ubiquitin-dependent protein catabolic process"/>
    <property type="evidence" value="ECO:0007669"/>
    <property type="project" value="InterPro"/>
</dbReference>
<comment type="caution">
    <text evidence="13">The sequence shown here is derived from an EMBL/GenBank/DDBJ whole genome shotgun (WGS) entry which is preliminary data.</text>
</comment>
<dbReference type="PANTHER" id="PTHR13931">
    <property type="entry name" value="UBIQUITINATION FACTOR E4"/>
    <property type="match status" value="1"/>
</dbReference>
<dbReference type="GO" id="GO:0034450">
    <property type="term" value="F:ubiquitin-ubiquitin ligase activity"/>
    <property type="evidence" value="ECO:0007669"/>
    <property type="project" value="InterPro"/>
</dbReference>
<dbReference type="AlphaFoldDB" id="A0A830HBD6"/>
<dbReference type="PROSITE" id="PS51698">
    <property type="entry name" value="U_BOX"/>
    <property type="match status" value="1"/>
</dbReference>
<dbReference type="GO" id="GO:0005737">
    <property type="term" value="C:cytoplasm"/>
    <property type="evidence" value="ECO:0007669"/>
    <property type="project" value="UniProtKB-SubCell"/>
</dbReference>
<evidence type="ECO:0000256" key="10">
    <source>
        <dbReference type="ARBA" id="ARBA00023242"/>
    </source>
</evidence>
<feature type="compositionally biased region" description="Low complexity" evidence="11">
    <location>
        <begin position="434"/>
        <end position="449"/>
    </location>
</feature>
<dbReference type="Pfam" id="PF10408">
    <property type="entry name" value="Ufd2P_core"/>
    <property type="match status" value="1"/>
</dbReference>
<evidence type="ECO:0000256" key="11">
    <source>
        <dbReference type="SAM" id="MobiDB-lite"/>
    </source>
</evidence>
<reference evidence="13" key="1">
    <citation type="submission" date="2020-10" db="EMBL/GenBank/DDBJ databases">
        <title>Unveiling of a novel bifunctional photoreceptor, Dualchrome1, isolated from a cosmopolitan green alga.</title>
        <authorList>
            <person name="Suzuki S."/>
            <person name="Kawachi M."/>
        </authorList>
    </citation>
    <scope>NUCLEOTIDE SEQUENCE</scope>
    <source>
        <strain evidence="13">NIES 2893</strain>
    </source>
</reference>
<evidence type="ECO:0000313" key="14">
    <source>
        <dbReference type="Proteomes" id="UP000660262"/>
    </source>
</evidence>
<dbReference type="SUPFAM" id="SSF57850">
    <property type="entry name" value="RING/U-box"/>
    <property type="match status" value="1"/>
</dbReference>
<feature type="domain" description="U-box" evidence="12">
    <location>
        <begin position="987"/>
        <end position="1061"/>
    </location>
</feature>
<dbReference type="InterPro" id="IPR019474">
    <property type="entry name" value="Ub_conjug_fac_E4_core"/>
</dbReference>
<keyword evidence="7" id="KW-0963">Cytoplasm</keyword>
<gene>
    <name evidence="13" type="ORF">PPROV_000195500</name>
</gene>
<dbReference type="GO" id="GO:0000209">
    <property type="term" value="P:protein polyubiquitination"/>
    <property type="evidence" value="ECO:0007669"/>
    <property type="project" value="TreeGrafter"/>
</dbReference>
<dbReference type="FunFam" id="3.30.40.10:FF:000055">
    <property type="entry name" value="Ubiquitin conjugation factor e4 a"/>
    <property type="match status" value="1"/>
</dbReference>
<evidence type="ECO:0000256" key="1">
    <source>
        <dbReference type="ARBA" id="ARBA00000900"/>
    </source>
</evidence>
<dbReference type="EC" id="2.3.2.27" evidence="6"/>
<comment type="subcellular location">
    <subcellularLocation>
        <location evidence="3">Cytoplasm</location>
    </subcellularLocation>
    <subcellularLocation>
        <location evidence="2">Nucleus</location>
    </subcellularLocation>
</comment>
<dbReference type="GO" id="GO:0000151">
    <property type="term" value="C:ubiquitin ligase complex"/>
    <property type="evidence" value="ECO:0007669"/>
    <property type="project" value="InterPro"/>
</dbReference>
<feature type="region of interest" description="Disordered" evidence="11">
    <location>
        <begin position="434"/>
        <end position="454"/>
    </location>
</feature>
<dbReference type="InterPro" id="IPR003613">
    <property type="entry name" value="Ubox_domain"/>
</dbReference>
<organism evidence="13 14">
    <name type="scientific">Pycnococcus provasolii</name>
    <dbReference type="NCBI Taxonomy" id="41880"/>
    <lineage>
        <taxon>Eukaryota</taxon>
        <taxon>Viridiplantae</taxon>
        <taxon>Chlorophyta</taxon>
        <taxon>Pseudoscourfieldiophyceae</taxon>
        <taxon>Pseudoscourfieldiales</taxon>
        <taxon>Pycnococcaceae</taxon>
        <taxon>Pycnococcus</taxon>
    </lineage>
</organism>